<dbReference type="InterPro" id="IPR036770">
    <property type="entry name" value="Ankyrin_rpt-contain_sf"/>
</dbReference>
<protein>
    <recommendedName>
        <fullName evidence="2">Ankyrin repeat protein</fullName>
    </recommendedName>
</protein>
<accession>A0A6C0ADD2</accession>
<sequence length="300" mass="36412">MNNNNLMTPYEDLEILGLKKKFKIFEKVVNTLDKKDINKILKISTKFDVFNVFKNMIKKKKLKVESINRSFINLCKNGNLEYVKFFYNNFKSKIDVYKYSDYEDGAFQVSCINNHIDVAKYIYYEVLKEDDVYVQPTITETILKNDSIEIVEWLYFLIYFEESRLRHFMRKATWHSRLKISKFLYYQKESNFWLDDIDYKYNFIHACENCEVEYAFWIYSLENIILEQKDFEALSKNFLRFNFGKRTELEFEEIEAQILSTLKYFYGLNKKFIINEKIINNISILIQSEKINNWLNLNKK</sequence>
<name>A0A6C0ADD2_9ZZZZ</name>
<dbReference type="SUPFAM" id="SSF48403">
    <property type="entry name" value="Ankyrin repeat"/>
    <property type="match status" value="1"/>
</dbReference>
<dbReference type="EMBL" id="MN740593">
    <property type="protein sequence ID" value="QHS77757.1"/>
    <property type="molecule type" value="Genomic_DNA"/>
</dbReference>
<evidence type="ECO:0008006" key="2">
    <source>
        <dbReference type="Google" id="ProtNLM"/>
    </source>
</evidence>
<organism evidence="1">
    <name type="scientific">viral metagenome</name>
    <dbReference type="NCBI Taxonomy" id="1070528"/>
    <lineage>
        <taxon>unclassified sequences</taxon>
        <taxon>metagenomes</taxon>
        <taxon>organismal metagenomes</taxon>
    </lineage>
</organism>
<dbReference type="AlphaFoldDB" id="A0A6C0ADD2"/>
<proteinExistence type="predicted"/>
<evidence type="ECO:0000313" key="1">
    <source>
        <dbReference type="EMBL" id="QHS77757.1"/>
    </source>
</evidence>
<reference evidence="1" key="1">
    <citation type="journal article" date="2020" name="Nature">
        <title>Giant virus diversity and host interactions through global metagenomics.</title>
        <authorList>
            <person name="Schulz F."/>
            <person name="Roux S."/>
            <person name="Paez-Espino D."/>
            <person name="Jungbluth S."/>
            <person name="Walsh D.A."/>
            <person name="Denef V.J."/>
            <person name="McMahon K.D."/>
            <person name="Konstantinidis K.T."/>
            <person name="Eloe-Fadrosh E.A."/>
            <person name="Kyrpides N.C."/>
            <person name="Woyke T."/>
        </authorList>
    </citation>
    <scope>NUCLEOTIDE SEQUENCE</scope>
    <source>
        <strain evidence="1">GVMAG-S-1021933-23</strain>
    </source>
</reference>